<gene>
    <name evidence="1" type="ORF">PPRIM_AZ9-3.1.T0710142</name>
</gene>
<keyword evidence="2" id="KW-1185">Reference proteome</keyword>
<evidence type="ECO:0000313" key="1">
    <source>
        <dbReference type="EMBL" id="CAD8084031.1"/>
    </source>
</evidence>
<sequence>MISFWNDQETNNYYLINNQTGEKQRVYKTGDYIKEFDPSLTGRVGFKQRLKLALKPSYLPAKAKSLQSRFTYYTPKGNKFLWYSQCPRPKQLPNLEHFTTTNKSFMSQTYREKQFVFPVSFSKNQPQMKITTGISNYQSLLEPEQIQSIQNAQNLDLNNEQHYKDMSNLFDSKSYDYRSFNKPPKSNLNCRSIKEFEQILKEEEQQLEMFKLPTPQKQSINTKGRFPLQLKTTSDFVKEDKMIAKLLYPELFKEKVTDQKQDELRRRINKYKEQEMLARNLKNKV</sequence>
<dbReference type="OMA" id="MISFWND"/>
<dbReference type="Proteomes" id="UP000688137">
    <property type="component" value="Unassembled WGS sequence"/>
</dbReference>
<accession>A0A8S1N1B1</accession>
<proteinExistence type="predicted"/>
<protein>
    <submittedName>
        <fullName evidence="1">Uncharacterized protein</fullName>
    </submittedName>
</protein>
<dbReference type="EMBL" id="CAJJDM010000074">
    <property type="protein sequence ID" value="CAD8084031.1"/>
    <property type="molecule type" value="Genomic_DNA"/>
</dbReference>
<evidence type="ECO:0000313" key="2">
    <source>
        <dbReference type="Proteomes" id="UP000688137"/>
    </source>
</evidence>
<comment type="caution">
    <text evidence="1">The sequence shown here is derived from an EMBL/GenBank/DDBJ whole genome shotgun (WGS) entry which is preliminary data.</text>
</comment>
<name>A0A8S1N1B1_PARPR</name>
<reference evidence="1" key="1">
    <citation type="submission" date="2021-01" db="EMBL/GenBank/DDBJ databases">
        <authorList>
            <consortium name="Genoscope - CEA"/>
            <person name="William W."/>
        </authorList>
    </citation>
    <scope>NUCLEOTIDE SEQUENCE</scope>
</reference>
<organism evidence="1 2">
    <name type="scientific">Paramecium primaurelia</name>
    <dbReference type="NCBI Taxonomy" id="5886"/>
    <lineage>
        <taxon>Eukaryota</taxon>
        <taxon>Sar</taxon>
        <taxon>Alveolata</taxon>
        <taxon>Ciliophora</taxon>
        <taxon>Intramacronucleata</taxon>
        <taxon>Oligohymenophorea</taxon>
        <taxon>Peniculida</taxon>
        <taxon>Parameciidae</taxon>
        <taxon>Paramecium</taxon>
    </lineage>
</organism>
<dbReference type="AlphaFoldDB" id="A0A8S1N1B1"/>